<name>A0A853CZU0_9MICO</name>
<protein>
    <submittedName>
        <fullName evidence="2">Uncharacterized protein</fullName>
    </submittedName>
</protein>
<evidence type="ECO:0000256" key="1">
    <source>
        <dbReference type="SAM" id="Phobius"/>
    </source>
</evidence>
<reference evidence="2 3" key="1">
    <citation type="submission" date="2020-07" db="EMBL/GenBank/DDBJ databases">
        <title>Sequencing the genomes of 1000 actinobacteria strains.</title>
        <authorList>
            <person name="Klenk H.-P."/>
        </authorList>
    </citation>
    <scope>NUCLEOTIDE SEQUENCE [LARGE SCALE GENOMIC DNA]</scope>
    <source>
        <strain evidence="2 3">DSM 15165</strain>
    </source>
</reference>
<organism evidence="2 3">
    <name type="scientific">Leifsonia shinshuensis</name>
    <dbReference type="NCBI Taxonomy" id="150026"/>
    <lineage>
        <taxon>Bacteria</taxon>
        <taxon>Bacillati</taxon>
        <taxon>Actinomycetota</taxon>
        <taxon>Actinomycetes</taxon>
        <taxon>Micrococcales</taxon>
        <taxon>Microbacteriaceae</taxon>
        <taxon>Leifsonia</taxon>
    </lineage>
</organism>
<proteinExistence type="predicted"/>
<keyword evidence="1" id="KW-0472">Membrane</keyword>
<feature type="transmembrane region" description="Helical" evidence="1">
    <location>
        <begin position="27"/>
        <end position="48"/>
    </location>
</feature>
<evidence type="ECO:0000313" key="3">
    <source>
        <dbReference type="Proteomes" id="UP000578352"/>
    </source>
</evidence>
<keyword evidence="1" id="KW-0812">Transmembrane</keyword>
<dbReference type="AlphaFoldDB" id="A0A853CZU0"/>
<dbReference type="EMBL" id="JACCFL010000001">
    <property type="protein sequence ID" value="NYJ25403.1"/>
    <property type="molecule type" value="Genomic_DNA"/>
</dbReference>
<keyword evidence="1" id="KW-1133">Transmembrane helix</keyword>
<feature type="transmembrane region" description="Helical" evidence="1">
    <location>
        <begin position="54"/>
        <end position="73"/>
    </location>
</feature>
<feature type="transmembrane region" description="Helical" evidence="1">
    <location>
        <begin position="80"/>
        <end position="106"/>
    </location>
</feature>
<sequence length="256" mass="26284">MAGPRDWSPQETYVFSREPEPRYRPNGLWGLLGILLGAFSVVLPLGIAGSATGGGGWALTTAGISAVSIAVWYRRAGGGAVVPALAGTLGFIGTVLCSWSLAAAYFPTVVPAFPQLGSPFSVSAPADPTTPQVDVLPDGDAAAAAPDTVAAGAVDGPGTRVVPPFEQAAVVAPSHQLMQNLEYVAQTLETKLEGYVRTGTLPDTLTVGKDHSVSAGQAVLAHLAPYMTLTYSRSGNGYTFTVKDPESGASDRVKLG</sequence>
<evidence type="ECO:0000313" key="2">
    <source>
        <dbReference type="EMBL" id="NYJ25403.1"/>
    </source>
</evidence>
<gene>
    <name evidence="2" type="ORF">HNR13_003690</name>
</gene>
<dbReference type="Proteomes" id="UP000578352">
    <property type="component" value="Unassembled WGS sequence"/>
</dbReference>
<dbReference type="RefSeq" id="WP_179608107.1">
    <property type="nucleotide sequence ID" value="NZ_BAABEH010000001.1"/>
</dbReference>
<comment type="caution">
    <text evidence="2">The sequence shown here is derived from an EMBL/GenBank/DDBJ whole genome shotgun (WGS) entry which is preliminary data.</text>
</comment>
<accession>A0A853CZU0</accession>